<name>A0A4Y7U940_9FLAO</name>
<gene>
    <name evidence="3" type="ORF">D0809_16070</name>
    <name evidence="2" type="ORF">EV142_106336</name>
</gene>
<dbReference type="InterPro" id="IPR036388">
    <property type="entry name" value="WH-like_DNA-bd_sf"/>
</dbReference>
<reference evidence="3 5" key="2">
    <citation type="journal article" date="2018" name="Syst. Appl. Microbiol.">
        <title>Flavobacterium circumlabens sp. nov. and Flavobacterium cupreum sp. nov., two psychrotrophic species isolated from Antarctic environmental samples.</title>
        <authorList>
            <person name="Kralova S."/>
            <person name="Busse H.J."/>
            <person name="Svec P."/>
            <person name="Maslanova I."/>
            <person name="Stankova E."/>
            <person name="Bartak M."/>
            <person name="Sedlacek I."/>
        </authorList>
    </citation>
    <scope>NUCLEOTIDE SEQUENCE [LARGE SCALE GENOMIC DNA]</scope>
    <source>
        <strain evidence="3 5">CCM 8828</strain>
    </source>
</reference>
<dbReference type="InterPro" id="IPR014710">
    <property type="entry name" value="RmlC-like_jellyroll"/>
</dbReference>
<evidence type="ECO:0000313" key="4">
    <source>
        <dbReference type="Proteomes" id="UP000295270"/>
    </source>
</evidence>
<sequence>MFEIFAQYLQSKIELSDQELKMIEEVCVVRKLRRNQYLLQEGDIWRYNAFITKGCLRTYSVDDRSMEHVLNFAIENYWIGDRESLLNGTPSRFNIDAIEDSTLLLISKENFAGLMKSIPQFQDLVNLIIERSFVAIQDRINNSISLNAEEKYIRFIEKQPQIALRVPQHMIASYLGMTPETLSRIRKQSSKKQ</sequence>
<dbReference type="Proteomes" id="UP000295270">
    <property type="component" value="Unassembled WGS sequence"/>
</dbReference>
<dbReference type="PROSITE" id="PS50042">
    <property type="entry name" value="CNMP_BINDING_3"/>
    <property type="match status" value="1"/>
</dbReference>
<dbReference type="EMBL" id="QWDN01000006">
    <property type="protein sequence ID" value="TEB42957.1"/>
    <property type="molecule type" value="Genomic_DNA"/>
</dbReference>
<dbReference type="InterPro" id="IPR018490">
    <property type="entry name" value="cNMP-bd_dom_sf"/>
</dbReference>
<evidence type="ECO:0000313" key="5">
    <source>
        <dbReference type="Proteomes" id="UP000298340"/>
    </source>
</evidence>
<comment type="caution">
    <text evidence="3">The sequence shown here is derived from an EMBL/GenBank/DDBJ whole genome shotgun (WGS) entry which is preliminary data.</text>
</comment>
<dbReference type="CDD" id="cd00038">
    <property type="entry name" value="CAP_ED"/>
    <property type="match status" value="1"/>
</dbReference>
<reference evidence="2" key="3">
    <citation type="submission" date="2019-03" db="EMBL/GenBank/DDBJ databases">
        <authorList>
            <person name="Whitman W."/>
            <person name="Huntemann M."/>
            <person name="Clum A."/>
            <person name="Pillay M."/>
            <person name="Palaniappan K."/>
            <person name="Varghese N."/>
            <person name="Mikhailova N."/>
            <person name="Stamatis D."/>
            <person name="Reddy T."/>
            <person name="Daum C."/>
            <person name="Shapiro N."/>
            <person name="Ivanova N."/>
            <person name="Kyrpides N."/>
            <person name="Woyke T."/>
        </authorList>
    </citation>
    <scope>NUCLEOTIDE SEQUENCE</scope>
    <source>
        <strain evidence="2">P5626</strain>
    </source>
</reference>
<dbReference type="InterPro" id="IPR000595">
    <property type="entry name" value="cNMP-bd_dom"/>
</dbReference>
<dbReference type="Gene3D" id="1.10.10.10">
    <property type="entry name" value="Winged helix-like DNA-binding domain superfamily/Winged helix DNA-binding domain"/>
    <property type="match status" value="1"/>
</dbReference>
<evidence type="ECO:0000259" key="1">
    <source>
        <dbReference type="PROSITE" id="PS50042"/>
    </source>
</evidence>
<dbReference type="Proteomes" id="UP000298340">
    <property type="component" value="Unassembled WGS sequence"/>
</dbReference>
<dbReference type="EMBL" id="SLWA01000006">
    <property type="protein sequence ID" value="TCN55644.1"/>
    <property type="molecule type" value="Genomic_DNA"/>
</dbReference>
<dbReference type="SUPFAM" id="SSF51206">
    <property type="entry name" value="cAMP-binding domain-like"/>
    <property type="match status" value="1"/>
</dbReference>
<evidence type="ECO:0000313" key="3">
    <source>
        <dbReference type="EMBL" id="TEB42957.1"/>
    </source>
</evidence>
<dbReference type="RefSeq" id="WP_132036927.1">
    <property type="nucleotide sequence ID" value="NZ_SLWA01000006.1"/>
</dbReference>
<dbReference type="Pfam" id="PF00027">
    <property type="entry name" value="cNMP_binding"/>
    <property type="match status" value="1"/>
</dbReference>
<dbReference type="AlphaFoldDB" id="A0A4Y7U940"/>
<dbReference type="Gene3D" id="2.60.120.10">
    <property type="entry name" value="Jelly Rolls"/>
    <property type="match status" value="1"/>
</dbReference>
<evidence type="ECO:0000313" key="2">
    <source>
        <dbReference type="EMBL" id="TCN55644.1"/>
    </source>
</evidence>
<organism evidence="3 5">
    <name type="scientific">Flavobacterium circumlabens</name>
    <dbReference type="NCBI Taxonomy" id="2133765"/>
    <lineage>
        <taxon>Bacteria</taxon>
        <taxon>Pseudomonadati</taxon>
        <taxon>Bacteroidota</taxon>
        <taxon>Flavobacteriia</taxon>
        <taxon>Flavobacteriales</taxon>
        <taxon>Flavobacteriaceae</taxon>
        <taxon>Flavobacterium</taxon>
    </lineage>
</organism>
<proteinExistence type="predicted"/>
<reference evidence="2 4" key="1">
    <citation type="journal article" date="2015" name="Stand. Genomic Sci.">
        <title>Genomic Encyclopedia of Bacterial and Archaeal Type Strains, Phase III: the genomes of soil and plant-associated and newly described type strains.</title>
        <authorList>
            <person name="Whitman W.B."/>
            <person name="Woyke T."/>
            <person name="Klenk H.P."/>
            <person name="Zhou Y."/>
            <person name="Lilburn T.G."/>
            <person name="Beck B.J."/>
            <person name="De Vos P."/>
            <person name="Vandamme P."/>
            <person name="Eisen J.A."/>
            <person name="Garrity G."/>
            <person name="Hugenholtz P."/>
            <person name="Kyrpides N.C."/>
        </authorList>
    </citation>
    <scope>NUCLEOTIDE SEQUENCE [LARGE SCALE GENOMIC DNA]</scope>
    <source>
        <strain evidence="2 4">P5626</strain>
    </source>
</reference>
<accession>A0A4Y7U940</accession>
<protein>
    <submittedName>
        <fullName evidence="2">CRP-like cAMP-binding protein</fullName>
    </submittedName>
    <submittedName>
        <fullName evidence="3">Crp/Fnr family transcriptional regulator</fullName>
    </submittedName>
</protein>
<keyword evidence="4" id="KW-1185">Reference proteome</keyword>
<dbReference type="OrthoDB" id="1092431at2"/>
<feature type="domain" description="Cyclic nucleotide-binding" evidence="1">
    <location>
        <begin position="15"/>
        <end position="115"/>
    </location>
</feature>